<dbReference type="InterPro" id="IPR000971">
    <property type="entry name" value="Globin"/>
</dbReference>
<evidence type="ECO:0000313" key="13">
    <source>
        <dbReference type="Proteomes" id="UP001338125"/>
    </source>
</evidence>
<evidence type="ECO:0000259" key="10">
    <source>
        <dbReference type="PROSITE" id="PS01033"/>
    </source>
</evidence>
<comment type="caution">
    <text evidence="12">The sequence shown here is derived from an EMBL/GenBank/DDBJ whole genome shotgun (WGS) entry which is preliminary data.</text>
</comment>
<dbReference type="PROSITE" id="PS01033">
    <property type="entry name" value="GLOBIN"/>
    <property type="match status" value="1"/>
</dbReference>
<dbReference type="InterPro" id="IPR012292">
    <property type="entry name" value="Globin/Proto"/>
</dbReference>
<dbReference type="InterPro" id="IPR017938">
    <property type="entry name" value="Riboflavin_synthase-like_b-brl"/>
</dbReference>
<keyword evidence="6" id="KW-0408">Iron</keyword>
<dbReference type="SUPFAM" id="SSF63380">
    <property type="entry name" value="Riboflavin synthase domain-like"/>
    <property type="match status" value="1"/>
</dbReference>
<evidence type="ECO:0000256" key="7">
    <source>
        <dbReference type="ARBA" id="ARBA00023027"/>
    </source>
</evidence>
<feature type="domain" description="Globin" evidence="10">
    <location>
        <begin position="2"/>
        <end position="139"/>
    </location>
</feature>
<protein>
    <recommendedName>
        <fullName evidence="2">nitric oxide dioxygenase</fullName>
        <ecNumber evidence="2">1.14.12.17</ecNumber>
    </recommendedName>
</protein>
<reference evidence="12 13" key="1">
    <citation type="submission" date="2024-01" db="EMBL/GenBank/DDBJ databases">
        <title>Complete genome of Cladobotryum mycophilum ATHUM6906.</title>
        <authorList>
            <person name="Christinaki A.C."/>
            <person name="Myridakis A.I."/>
            <person name="Kouvelis V.N."/>
        </authorList>
    </citation>
    <scope>NUCLEOTIDE SEQUENCE [LARGE SCALE GENOMIC DNA]</scope>
    <source>
        <strain evidence="12 13">ATHUM6906</strain>
    </source>
</reference>
<keyword evidence="13" id="KW-1185">Reference proteome</keyword>
<comment type="catalytic activity">
    <reaction evidence="9">
        <text>2 nitric oxide + NADPH + 2 O2 = 2 nitrate + NADP(+) + H(+)</text>
        <dbReference type="Rhea" id="RHEA:19465"/>
        <dbReference type="ChEBI" id="CHEBI:15378"/>
        <dbReference type="ChEBI" id="CHEBI:15379"/>
        <dbReference type="ChEBI" id="CHEBI:16480"/>
        <dbReference type="ChEBI" id="CHEBI:17632"/>
        <dbReference type="ChEBI" id="CHEBI:57783"/>
        <dbReference type="ChEBI" id="CHEBI:58349"/>
        <dbReference type="EC" id="1.14.12.17"/>
    </reaction>
</comment>
<name>A0ABR0S7R4_9HYPO</name>
<dbReference type="Gene3D" id="2.40.30.10">
    <property type="entry name" value="Translation factors"/>
    <property type="match status" value="1"/>
</dbReference>
<evidence type="ECO:0000256" key="2">
    <source>
        <dbReference type="ARBA" id="ARBA00012229"/>
    </source>
</evidence>
<evidence type="ECO:0000256" key="9">
    <source>
        <dbReference type="ARBA" id="ARBA00049433"/>
    </source>
</evidence>
<dbReference type="Pfam" id="PF00042">
    <property type="entry name" value="Globin"/>
    <property type="match status" value="1"/>
</dbReference>
<proteinExistence type="inferred from homology"/>
<comment type="similarity">
    <text evidence="1">In the C-terminal section; belongs to the flavoprotein pyridine nucleotide cytochrome reductase family.</text>
</comment>
<keyword evidence="3" id="KW-0216">Detoxification</keyword>
<evidence type="ECO:0000256" key="5">
    <source>
        <dbReference type="ARBA" id="ARBA00022723"/>
    </source>
</evidence>
<dbReference type="InterPro" id="IPR001433">
    <property type="entry name" value="OxRdtase_FAD/NAD-bd"/>
</dbReference>
<dbReference type="Pfam" id="PF00175">
    <property type="entry name" value="NAD_binding_1"/>
    <property type="match status" value="1"/>
</dbReference>
<organism evidence="12 13">
    <name type="scientific">Cladobotryum mycophilum</name>
    <dbReference type="NCBI Taxonomy" id="491253"/>
    <lineage>
        <taxon>Eukaryota</taxon>
        <taxon>Fungi</taxon>
        <taxon>Dikarya</taxon>
        <taxon>Ascomycota</taxon>
        <taxon>Pezizomycotina</taxon>
        <taxon>Sordariomycetes</taxon>
        <taxon>Hypocreomycetidae</taxon>
        <taxon>Hypocreales</taxon>
        <taxon>Hypocreaceae</taxon>
        <taxon>Cladobotryum</taxon>
    </lineage>
</organism>
<keyword evidence="4" id="KW-0349">Heme</keyword>
<keyword evidence="5" id="KW-0479">Metal-binding</keyword>
<dbReference type="InterPro" id="IPR009050">
    <property type="entry name" value="Globin-like_sf"/>
</dbReference>
<evidence type="ECO:0000256" key="3">
    <source>
        <dbReference type="ARBA" id="ARBA00022575"/>
    </source>
</evidence>
<dbReference type="Gene3D" id="3.40.50.80">
    <property type="entry name" value="Nucleotide-binding domain of ferredoxin-NADP reductase (FNR) module"/>
    <property type="match status" value="1"/>
</dbReference>
<evidence type="ECO:0000313" key="12">
    <source>
        <dbReference type="EMBL" id="KAK5988207.1"/>
    </source>
</evidence>
<dbReference type="Proteomes" id="UP001338125">
    <property type="component" value="Unassembled WGS sequence"/>
</dbReference>
<dbReference type="Gene3D" id="1.10.490.10">
    <property type="entry name" value="Globins"/>
    <property type="match status" value="1"/>
</dbReference>
<gene>
    <name evidence="12" type="ORF">PT974_12347</name>
</gene>
<keyword evidence="7" id="KW-0520">NAD</keyword>
<dbReference type="SUPFAM" id="SSF52343">
    <property type="entry name" value="Ferredoxin reductase-like, C-terminal NADP-linked domain"/>
    <property type="match status" value="1"/>
</dbReference>
<sequence>MTLTPDQIAIVKSTAPVIKQHGQAVTSLFYKNLLSSNPGLQNYFSLRNQQTGAQQAALAHAVLASATYIDDLPKIAAAVERIAQKHASLFVRPEQYPIVGEFLIGAFAQVLGEAFTEEVKSAWVAAYGVLADIFINREKQLYAEAGDWQDWRNFTITKKEIESEGVYVSVQIPIPELNGIFQSRQFSLSLAPHDGLDHYRITVKNEASDQVSSVEDLAAGKTPGLVAQRLHNNFSVGSELQLSPPHGEFAFTPSSSPSSTQESISPIVLLSIGSTRPITWVHGARHSGAVCYGKHVRELSSQHANVTAKIFVKNIQEGDEQGREYDYAGRLSLDKLTEDGTLPLGDASTEYYICGPEEWMVETRAWLDNKGVSRERQHLELFRTGMV</sequence>
<dbReference type="SUPFAM" id="SSF46458">
    <property type="entry name" value="Globin-like"/>
    <property type="match status" value="1"/>
</dbReference>
<dbReference type="InterPro" id="IPR017927">
    <property type="entry name" value="FAD-bd_FR_type"/>
</dbReference>
<accession>A0ABR0S7R4</accession>
<evidence type="ECO:0000256" key="4">
    <source>
        <dbReference type="ARBA" id="ARBA00022617"/>
    </source>
</evidence>
<dbReference type="InterPro" id="IPR039261">
    <property type="entry name" value="FNR_nucleotide-bd"/>
</dbReference>
<evidence type="ECO:0000256" key="1">
    <source>
        <dbReference type="ARBA" id="ARBA00006401"/>
    </source>
</evidence>
<evidence type="ECO:0000256" key="6">
    <source>
        <dbReference type="ARBA" id="ARBA00023004"/>
    </source>
</evidence>
<comment type="catalytic activity">
    <reaction evidence="8">
        <text>2 nitric oxide + NADH + 2 O2 = 2 nitrate + NAD(+) + H(+)</text>
        <dbReference type="Rhea" id="RHEA:19469"/>
        <dbReference type="ChEBI" id="CHEBI:15378"/>
        <dbReference type="ChEBI" id="CHEBI:15379"/>
        <dbReference type="ChEBI" id="CHEBI:16480"/>
        <dbReference type="ChEBI" id="CHEBI:17632"/>
        <dbReference type="ChEBI" id="CHEBI:57540"/>
        <dbReference type="ChEBI" id="CHEBI:57945"/>
        <dbReference type="EC" id="1.14.12.17"/>
    </reaction>
</comment>
<dbReference type="EMBL" id="JAVFKD010000016">
    <property type="protein sequence ID" value="KAK5988207.1"/>
    <property type="molecule type" value="Genomic_DNA"/>
</dbReference>
<dbReference type="PANTHER" id="PTHR43396:SF3">
    <property type="entry name" value="FLAVOHEMOPROTEIN"/>
    <property type="match status" value="1"/>
</dbReference>
<evidence type="ECO:0000259" key="11">
    <source>
        <dbReference type="PROSITE" id="PS51384"/>
    </source>
</evidence>
<dbReference type="CDD" id="cd08922">
    <property type="entry name" value="FHb-globin"/>
    <property type="match status" value="1"/>
</dbReference>
<dbReference type="PROSITE" id="PS51384">
    <property type="entry name" value="FAD_FR"/>
    <property type="match status" value="1"/>
</dbReference>
<dbReference type="EC" id="1.14.12.17" evidence="2"/>
<feature type="domain" description="FAD-binding FR-type" evidence="11">
    <location>
        <begin position="69"/>
        <end position="252"/>
    </location>
</feature>
<dbReference type="PANTHER" id="PTHR43396">
    <property type="entry name" value="FLAVOHEMOPROTEIN"/>
    <property type="match status" value="1"/>
</dbReference>
<evidence type="ECO:0000256" key="8">
    <source>
        <dbReference type="ARBA" id="ARBA00048649"/>
    </source>
</evidence>